<name>A0A2P9AEN2_9HYPH</name>
<dbReference type="Proteomes" id="UP000245698">
    <property type="component" value="Unassembled WGS sequence"/>
</dbReference>
<protein>
    <submittedName>
        <fullName evidence="1">Uncharacterized protein</fullName>
    </submittedName>
</protein>
<evidence type="ECO:0000313" key="2">
    <source>
        <dbReference type="Proteomes" id="UP000245698"/>
    </source>
</evidence>
<sequence>MRKIKVLQRPAPVQQGRAPLQSAFYWRFPQWSNCDLADLVLTHSVGFCFPRSVC</sequence>
<keyword evidence="2" id="KW-1185">Reference proteome</keyword>
<gene>
    <name evidence="1" type="ORF">BQ8482_111521</name>
</gene>
<dbReference type="AlphaFoldDB" id="A0A2P9AEN2"/>
<proteinExistence type="predicted"/>
<dbReference type="EMBL" id="FUIG01000013">
    <property type="protein sequence ID" value="SJM29591.1"/>
    <property type="molecule type" value="Genomic_DNA"/>
</dbReference>
<evidence type="ECO:0000313" key="1">
    <source>
        <dbReference type="EMBL" id="SJM29591.1"/>
    </source>
</evidence>
<reference evidence="2" key="1">
    <citation type="submission" date="2016-12" db="EMBL/GenBank/DDBJ databases">
        <authorList>
            <person name="Brunel B."/>
        </authorList>
    </citation>
    <scope>NUCLEOTIDE SEQUENCE [LARGE SCALE GENOMIC DNA]</scope>
</reference>
<accession>A0A2P9AEN2</accession>
<organism evidence="1 2">
    <name type="scientific">Mesorhizobium delmotii</name>
    <dbReference type="NCBI Taxonomy" id="1631247"/>
    <lineage>
        <taxon>Bacteria</taxon>
        <taxon>Pseudomonadati</taxon>
        <taxon>Pseudomonadota</taxon>
        <taxon>Alphaproteobacteria</taxon>
        <taxon>Hyphomicrobiales</taxon>
        <taxon>Phyllobacteriaceae</taxon>
        <taxon>Mesorhizobium</taxon>
    </lineage>
</organism>